<evidence type="ECO:0000313" key="3">
    <source>
        <dbReference type="Proteomes" id="UP000674938"/>
    </source>
</evidence>
<evidence type="ECO:0000313" key="2">
    <source>
        <dbReference type="EMBL" id="MBP1039635.1"/>
    </source>
</evidence>
<keyword evidence="3" id="KW-1185">Reference proteome</keyword>
<feature type="transmembrane region" description="Helical" evidence="1">
    <location>
        <begin position="67"/>
        <end position="91"/>
    </location>
</feature>
<accession>A0A940P237</accession>
<sequence>MEPREYQQKSFLQSFRWVSFFLMAFGLVFICVGLIMQVVRIGPENFNSYVNGVRQPYTESGVKLFRLVFLLAFGGVGLITLTIGTIILWRFQHKKRLFRRLKDEGVKIVAEVVEYSPSAVTVNRRHLMRLLCSYTTTNGQHYLFKSGLLRRDPGPYLTDDQVTIYYDRENMKRYFVDIDGSVGKVYEL</sequence>
<evidence type="ECO:0000256" key="1">
    <source>
        <dbReference type="SAM" id="Phobius"/>
    </source>
</evidence>
<organism evidence="2 3">
    <name type="scientific">Vagococcus allomyrinae</name>
    <dbReference type="NCBI Taxonomy" id="2794353"/>
    <lineage>
        <taxon>Bacteria</taxon>
        <taxon>Bacillati</taxon>
        <taxon>Bacillota</taxon>
        <taxon>Bacilli</taxon>
        <taxon>Lactobacillales</taxon>
        <taxon>Enterococcaceae</taxon>
        <taxon>Vagococcus</taxon>
    </lineage>
</organism>
<evidence type="ECO:0008006" key="4">
    <source>
        <dbReference type="Google" id="ProtNLM"/>
    </source>
</evidence>
<dbReference type="Proteomes" id="UP000674938">
    <property type="component" value="Unassembled WGS sequence"/>
</dbReference>
<comment type="caution">
    <text evidence="2">The sequence shown here is derived from an EMBL/GenBank/DDBJ whole genome shotgun (WGS) entry which is preliminary data.</text>
</comment>
<dbReference type="RefSeq" id="WP_209524531.1">
    <property type="nucleotide sequence ID" value="NZ_JAEEGA010000001.1"/>
</dbReference>
<gene>
    <name evidence="2" type="ORF">I6N95_01310</name>
</gene>
<protein>
    <recommendedName>
        <fullName evidence="4">DUF3592 domain-containing protein</fullName>
    </recommendedName>
</protein>
<dbReference type="EMBL" id="JAEEGA010000001">
    <property type="protein sequence ID" value="MBP1039635.1"/>
    <property type="molecule type" value="Genomic_DNA"/>
</dbReference>
<feature type="transmembrane region" description="Helical" evidence="1">
    <location>
        <begin position="20"/>
        <end position="39"/>
    </location>
</feature>
<reference evidence="2" key="1">
    <citation type="submission" date="2020-12" db="EMBL/GenBank/DDBJ databases">
        <title>Vagococcus allomyrinae sp. nov. and Enterococcus lavae sp. nov., isolated from the larvae of Allomyrina dichotoma.</title>
        <authorList>
            <person name="Lee S.D."/>
        </authorList>
    </citation>
    <scope>NUCLEOTIDE SEQUENCE</scope>
    <source>
        <strain evidence="2">BWB3-3</strain>
    </source>
</reference>
<keyword evidence="1" id="KW-0472">Membrane</keyword>
<keyword evidence="1" id="KW-1133">Transmembrane helix</keyword>
<name>A0A940P237_9ENTE</name>
<dbReference type="AlphaFoldDB" id="A0A940P237"/>
<keyword evidence="1" id="KW-0812">Transmembrane</keyword>
<proteinExistence type="predicted"/>